<dbReference type="InterPro" id="IPR040976">
    <property type="entry name" value="Pkinase_fungal"/>
</dbReference>
<dbReference type="Pfam" id="PF17667">
    <property type="entry name" value="Pkinase_fungal"/>
    <property type="match status" value="1"/>
</dbReference>
<evidence type="ECO:0000256" key="1">
    <source>
        <dbReference type="ARBA" id="ARBA00012513"/>
    </source>
</evidence>
<dbReference type="GO" id="GO:0004674">
    <property type="term" value="F:protein serine/threonine kinase activity"/>
    <property type="evidence" value="ECO:0007669"/>
    <property type="project" value="UniProtKB-EC"/>
</dbReference>
<proteinExistence type="predicted"/>
<dbReference type="SUPFAM" id="SSF56112">
    <property type="entry name" value="Protein kinase-like (PK-like)"/>
    <property type="match status" value="1"/>
</dbReference>
<evidence type="ECO:0000259" key="4">
    <source>
        <dbReference type="Pfam" id="PF17667"/>
    </source>
</evidence>
<dbReference type="AlphaFoldDB" id="A0A6A6NP03"/>
<dbReference type="InterPro" id="IPR011009">
    <property type="entry name" value="Kinase-like_dom_sf"/>
</dbReference>
<dbReference type="PANTHER" id="PTHR38248">
    <property type="entry name" value="FUNK1 6"/>
    <property type="match status" value="1"/>
</dbReference>
<organism evidence="5 6">
    <name type="scientific">Lineolata rhizophorae</name>
    <dbReference type="NCBI Taxonomy" id="578093"/>
    <lineage>
        <taxon>Eukaryota</taxon>
        <taxon>Fungi</taxon>
        <taxon>Dikarya</taxon>
        <taxon>Ascomycota</taxon>
        <taxon>Pezizomycotina</taxon>
        <taxon>Dothideomycetes</taxon>
        <taxon>Dothideomycetes incertae sedis</taxon>
        <taxon>Lineolatales</taxon>
        <taxon>Lineolataceae</taxon>
        <taxon>Lineolata</taxon>
    </lineage>
</organism>
<evidence type="ECO:0000313" key="6">
    <source>
        <dbReference type="Proteomes" id="UP000799766"/>
    </source>
</evidence>
<dbReference type="EMBL" id="MU001700">
    <property type="protein sequence ID" value="KAF2453033.1"/>
    <property type="molecule type" value="Genomic_DNA"/>
</dbReference>
<feature type="domain" description="Fungal-type protein kinase" evidence="4">
    <location>
        <begin position="283"/>
        <end position="616"/>
    </location>
</feature>
<comment type="catalytic activity">
    <reaction evidence="2">
        <text>L-threonyl-[protein] + ATP = O-phospho-L-threonyl-[protein] + ADP + H(+)</text>
        <dbReference type="Rhea" id="RHEA:46608"/>
        <dbReference type="Rhea" id="RHEA-COMP:11060"/>
        <dbReference type="Rhea" id="RHEA-COMP:11605"/>
        <dbReference type="ChEBI" id="CHEBI:15378"/>
        <dbReference type="ChEBI" id="CHEBI:30013"/>
        <dbReference type="ChEBI" id="CHEBI:30616"/>
        <dbReference type="ChEBI" id="CHEBI:61977"/>
        <dbReference type="ChEBI" id="CHEBI:456216"/>
        <dbReference type="EC" id="2.7.11.1"/>
    </reaction>
</comment>
<protein>
    <recommendedName>
        <fullName evidence="1">non-specific serine/threonine protein kinase</fullName>
        <ecNumber evidence="1">2.7.11.1</ecNumber>
    </recommendedName>
</protein>
<evidence type="ECO:0000256" key="2">
    <source>
        <dbReference type="ARBA" id="ARBA00047899"/>
    </source>
</evidence>
<dbReference type="OrthoDB" id="5584477at2759"/>
<evidence type="ECO:0000256" key="3">
    <source>
        <dbReference type="ARBA" id="ARBA00048679"/>
    </source>
</evidence>
<dbReference type="InterPro" id="IPR008266">
    <property type="entry name" value="Tyr_kinase_AS"/>
</dbReference>
<comment type="catalytic activity">
    <reaction evidence="3">
        <text>L-seryl-[protein] + ATP = O-phospho-L-seryl-[protein] + ADP + H(+)</text>
        <dbReference type="Rhea" id="RHEA:17989"/>
        <dbReference type="Rhea" id="RHEA-COMP:9863"/>
        <dbReference type="Rhea" id="RHEA-COMP:11604"/>
        <dbReference type="ChEBI" id="CHEBI:15378"/>
        <dbReference type="ChEBI" id="CHEBI:29999"/>
        <dbReference type="ChEBI" id="CHEBI:30616"/>
        <dbReference type="ChEBI" id="CHEBI:83421"/>
        <dbReference type="ChEBI" id="CHEBI:456216"/>
        <dbReference type="EC" id="2.7.11.1"/>
    </reaction>
</comment>
<dbReference type="PANTHER" id="PTHR38248:SF2">
    <property type="entry name" value="FUNK1 11"/>
    <property type="match status" value="1"/>
</dbReference>
<dbReference type="EC" id="2.7.11.1" evidence="1"/>
<dbReference type="Gene3D" id="1.10.510.10">
    <property type="entry name" value="Transferase(Phosphotransferase) domain 1"/>
    <property type="match status" value="1"/>
</dbReference>
<name>A0A6A6NP03_9PEZI</name>
<evidence type="ECO:0000313" key="5">
    <source>
        <dbReference type="EMBL" id="KAF2453033.1"/>
    </source>
</evidence>
<sequence length="728" mass="83193">MAEMPTSEIIERYPIIDGLQSIDDLFRSFFMHTTITSYTAALRSMDNLDYYYLANELLQKLQTLSAASELRSLRVRGPLSADLSKLADEVKSGDFNEKRIDAILKAIFKQKSDHVIWHRVYDAVAEMTPPPYVLSQLFADEGPWMQGRSQFASTNQYRERVGWRLTQEVEAFQVGVPRLYETFFGCVSGLEVEAAHVFAKCQEGDYPLYSNEGGWRGWPQDAEPFEVSAWLSKFVEQLRTFARPGFIPDVRRFLQLPRLYRETPRPTHTLGIGFVRPGLDGVMTHWDQLLIPGGLRSDPRTMPAARMDLARYARLAFAVQETRRFVLGLALCGSVMNLLEFDRLGGMAGSEFDINQDGLRFVSVVLACLRMNDQQVGKDPTILRSNGRRYVEVERDGRTERIFFQELLSRSSNVAGRETVCWTGYLEGSEAVSFVIKDSWQNPGRAEGVLLREAAQKDVEHIVRYYHHCTVMVDGQIDDVRSNIRRGLGSTEAGGEQQLNRIHHRLVVQGLGKPIHMARSRIAFLAALIDCIEGCESLHKKAGILHRDISANNLLMYKDGSGDYRGFLIDLDIAIKVHEEAWGVGTRPFMAIGGLMNQPHTFMHDIESFFWVLVWISVCYDGQQKGARRAEVEKWDDYSVDLLAEIKYELISNRSRFLSWAFDNVAPYYRPLLPWIERLRAMIFPDGLLSRNRDLSMYADIVEVLRDAMNHSDMRVYDWVDNSNMQGV</sequence>
<gene>
    <name evidence="5" type="ORF">BDY21DRAFT_145487</name>
</gene>
<dbReference type="PROSITE" id="PS00109">
    <property type="entry name" value="PROTEIN_KINASE_TYR"/>
    <property type="match status" value="1"/>
</dbReference>
<keyword evidence="6" id="KW-1185">Reference proteome</keyword>
<dbReference type="Proteomes" id="UP000799766">
    <property type="component" value="Unassembled WGS sequence"/>
</dbReference>
<reference evidence="5" key="1">
    <citation type="journal article" date="2020" name="Stud. Mycol.">
        <title>101 Dothideomycetes genomes: a test case for predicting lifestyles and emergence of pathogens.</title>
        <authorList>
            <person name="Haridas S."/>
            <person name="Albert R."/>
            <person name="Binder M."/>
            <person name="Bloem J."/>
            <person name="Labutti K."/>
            <person name="Salamov A."/>
            <person name="Andreopoulos B."/>
            <person name="Baker S."/>
            <person name="Barry K."/>
            <person name="Bills G."/>
            <person name="Bluhm B."/>
            <person name="Cannon C."/>
            <person name="Castanera R."/>
            <person name="Culley D."/>
            <person name="Daum C."/>
            <person name="Ezra D."/>
            <person name="Gonzalez J."/>
            <person name="Henrissat B."/>
            <person name="Kuo A."/>
            <person name="Liang C."/>
            <person name="Lipzen A."/>
            <person name="Lutzoni F."/>
            <person name="Magnuson J."/>
            <person name="Mondo S."/>
            <person name="Nolan M."/>
            <person name="Ohm R."/>
            <person name="Pangilinan J."/>
            <person name="Park H.-J."/>
            <person name="Ramirez L."/>
            <person name="Alfaro M."/>
            <person name="Sun H."/>
            <person name="Tritt A."/>
            <person name="Yoshinaga Y."/>
            <person name="Zwiers L.-H."/>
            <person name="Turgeon B."/>
            <person name="Goodwin S."/>
            <person name="Spatafora J."/>
            <person name="Crous P."/>
            <person name="Grigoriev I."/>
        </authorList>
    </citation>
    <scope>NUCLEOTIDE SEQUENCE</scope>
    <source>
        <strain evidence="5">ATCC 16933</strain>
    </source>
</reference>
<accession>A0A6A6NP03</accession>